<dbReference type="AlphaFoldDB" id="A0AAV4X9B1"/>
<name>A0AAV4X9B1_9ARAC</name>
<reference evidence="2 3" key="1">
    <citation type="submission" date="2021-06" db="EMBL/GenBank/DDBJ databases">
        <title>Caerostris darwini draft genome.</title>
        <authorList>
            <person name="Kono N."/>
            <person name="Arakawa K."/>
        </authorList>
    </citation>
    <scope>NUCLEOTIDE SEQUENCE [LARGE SCALE GENOMIC DNA]</scope>
</reference>
<sequence>MNLIWDKPLHLLQKKYLIENVTIVANNPLVLFKLSPRNHSLKRRIPPKRKPKRIFQRNTKGRRRNDEQEKKKKKNQLKARRGEISGRAGSRGTIANYWFSNHFGLSDFEEDGGWGIHSDRVSVKDLWGGPMSGGPHISRKRAGSVTVDTSSLEIISFSACWVNPQFIICVYPERRMKQLCE</sequence>
<evidence type="ECO:0000256" key="1">
    <source>
        <dbReference type="SAM" id="MobiDB-lite"/>
    </source>
</evidence>
<dbReference type="Proteomes" id="UP001054837">
    <property type="component" value="Unassembled WGS sequence"/>
</dbReference>
<organism evidence="2 3">
    <name type="scientific">Caerostris darwini</name>
    <dbReference type="NCBI Taxonomy" id="1538125"/>
    <lineage>
        <taxon>Eukaryota</taxon>
        <taxon>Metazoa</taxon>
        <taxon>Ecdysozoa</taxon>
        <taxon>Arthropoda</taxon>
        <taxon>Chelicerata</taxon>
        <taxon>Arachnida</taxon>
        <taxon>Araneae</taxon>
        <taxon>Araneomorphae</taxon>
        <taxon>Entelegynae</taxon>
        <taxon>Araneoidea</taxon>
        <taxon>Araneidae</taxon>
        <taxon>Caerostris</taxon>
    </lineage>
</organism>
<feature type="region of interest" description="Disordered" evidence="1">
    <location>
        <begin position="41"/>
        <end position="87"/>
    </location>
</feature>
<evidence type="ECO:0000313" key="3">
    <source>
        <dbReference type="Proteomes" id="UP001054837"/>
    </source>
</evidence>
<evidence type="ECO:0000313" key="2">
    <source>
        <dbReference type="EMBL" id="GIY90479.1"/>
    </source>
</evidence>
<protein>
    <submittedName>
        <fullName evidence="2">Uncharacterized protein</fullName>
    </submittedName>
</protein>
<comment type="caution">
    <text evidence="2">The sequence shown here is derived from an EMBL/GenBank/DDBJ whole genome shotgun (WGS) entry which is preliminary data.</text>
</comment>
<keyword evidence="3" id="KW-1185">Reference proteome</keyword>
<gene>
    <name evidence="2" type="ORF">CDAR_195011</name>
</gene>
<feature type="compositionally biased region" description="Basic residues" evidence="1">
    <location>
        <begin position="41"/>
        <end position="63"/>
    </location>
</feature>
<proteinExistence type="predicted"/>
<dbReference type="EMBL" id="BPLQ01015713">
    <property type="protein sequence ID" value="GIY90479.1"/>
    <property type="molecule type" value="Genomic_DNA"/>
</dbReference>
<accession>A0AAV4X9B1</accession>